<dbReference type="SUPFAM" id="SSF111347">
    <property type="entry name" value="Rap/Ran-GAP"/>
    <property type="match status" value="1"/>
</dbReference>
<sequence>MTSLKRSPSERPAVGTAQAPEEFYNRPMRQTNGGVALLRPDSSYQTGGMIGVPKMGVRARVADWPPRRDGGTLRVPGTNPDTVTHTGASSGSQPKLGALISSQDSFMLQSIQKTLQSKINSASCGSSMEEHLLTVDDHRYSSRGKTRRIRQRSNSDMTLSEVDGSGDSGEDWGTMGTKWSPLHREYGSTSSIDQHAASSSEVSRNSFFEMLKGYERDKPDQRSPAPERLAELLTVSTKEQDLLDSVVEDSKNDSPPSRLRERDKPPKRRSKSETGGESIFRKLRNARTDVDSPRVGSDMEDNRLEDCKPPLKPWVCQKGFAHYDVQSMMFNMNEVIQNRQNSAAKCKNTTSGASAASAFSGSATSTLSSTHSLQSSSPSGSQEELNTRDSPPLVPADDEGSGLVLKCHCFCTETGGEFRHKGGVNVQGELPGSGSSRVFGRDENTLSHHCANGGIAVVEGPRDAASLLCDRDKQYVIEHVDLGAYYYRKLFYLREHWNYFGIDELLGPVAISIRREKMEDHKEHGQQYNYRIIFRTSELTTLRGSILEDCVPSTAKHGTTRGLPIKEVLEHLLPELDISCLRLAFNTPKVTEQLMKLDEQGLSFQVKVGVMYCRAGQSTEEEMYNNETAGPAFEEFLQLLGEKVRLKGFSKYRAQLDTKTDSTGTHSLYTAYKDYEIMFHVTTMLPYTPNNKQQLLRKRHIGNDIVTIVFQEPGAHPFTPKNIRSHFQHVFIIVRVHNPCSDNTCYSVAVSRSSDVPSFGPPIPKEVTLPKSTVFREFLLSKVINAENAAHKSSKFGAMATRTRQEYLRDLAERHVTSTPVESSGKFPFISLAHKRKEKIRPYAGAELRSLGAITWGVHLEDLVMGAEREGLLAISNEFVIILDQEIKALAFNCSTRDVIGWSLGSPASMKVYYERGESVSLRSINNNTEDFGEVVKRLELVTKGSQTKEMTLRRNALGQLGFHVNFEGIVADVEPYGYAWQAGLRQGSRLVEICKVAVATLSHEQIIDLLRTSVTVRVVIIPPHEDSTPRRGCSEIYHMPLVDYKNHKEGMPYEYKFPFRNCNEKWPRPTAPPQTVVCTSQNRNVSQGQGPALNKAQNSDYARRGSLLPRSVSSEGRPLNAKRYSPGSDNYALACSIVMGRSPHTRSSPNQSFSSDGSSSSTHWRQKSNPDGFNASRSSPLPPDRQIVKECVWVTPSWIRVVEGEGASRTPADLTKVKPVLMSTDQHPKDFNTSLYTNSKNDATSINQSSSSALSSHASSSTLSEEKWFDLGGRLDSELNGFTAGNFPQGPSSDGAVEAASRSFDSVPVSISFKPKEKASAQWGEVTSTCQAPQISPASSETPLYTDLAENRARSPLPPDPSSYAISDTASHSSTLSSVHSGSPPSYALEESAPSTSSPTHPSLSPGAKSFYPRQGATSKYLIGWKKPGGTINSVDFGSSRKRHQSDGYLGGQPQLRATMKVSQSPQPTPKSTVEEDLKKLIALDSPPPSCSKAKPLFSLGTPSPRSLQRTFSDESIFSGQRVLTAARQSTDLFGHSTMPRSPSARSGSLYQPSYAQGAKSLGDLTFSESSAFEGAPCRKSQQDPGLIPLPDASADSGLDWSDLVDAARAFEVQRATFLAVKDGASRSDTHTPCSQKSELQASLQEHIPSSESSASLLGKVSQLESVVKLLQDDLKKEKDAKASLQAQIQSLKADNQRLLEESQNASAKLKKFTELGDQFYREAIEHCRSYNARLCAERSVRLPFLDSQTGVAQNNCYIWMERHHRGPGLASGQMYTYPARCWRKKRRLHTSMDSSLHLYGLNIDNGLTAKDALPTPSTTLEALLRGDNLDKRNSTRDEDLLEIQRVLEADANEDGYHDDEDFEVDIPKRKHRGKGRGRGSGRRRTDHDDQDKPYICENRYKQKHNSKTAPS</sequence>
<feature type="region of interest" description="Disordered" evidence="5">
    <location>
        <begin position="1143"/>
        <end position="1183"/>
    </location>
</feature>
<feature type="compositionally biased region" description="Basic and acidic residues" evidence="5">
    <location>
        <begin position="248"/>
        <end position="264"/>
    </location>
</feature>
<dbReference type="CDD" id="cd06745">
    <property type="entry name" value="PDZ_SIPA1-like"/>
    <property type="match status" value="1"/>
</dbReference>
<dbReference type="InterPro" id="IPR035974">
    <property type="entry name" value="Rap/Ran-GAP_sf"/>
</dbReference>
<feature type="region of interest" description="Disordered" evidence="5">
    <location>
        <begin position="63"/>
        <end position="94"/>
    </location>
</feature>
<dbReference type="Gene3D" id="2.30.42.10">
    <property type="match status" value="1"/>
</dbReference>
<evidence type="ECO:0000259" key="7">
    <source>
        <dbReference type="PROSITE" id="PS50106"/>
    </source>
</evidence>
<feature type="compositionally biased region" description="Low complexity" evidence="5">
    <location>
        <begin position="1368"/>
        <end position="1407"/>
    </location>
</feature>
<keyword evidence="3 4" id="KW-0175">Coiled coil</keyword>
<evidence type="ECO:0000313" key="8">
    <source>
        <dbReference type="EMBL" id="KAF5893668.1"/>
    </source>
</evidence>
<dbReference type="GO" id="GO:0005737">
    <property type="term" value="C:cytoplasm"/>
    <property type="evidence" value="ECO:0007669"/>
    <property type="project" value="TreeGrafter"/>
</dbReference>
<keyword evidence="2" id="KW-0597">Phosphoprotein</keyword>
<feature type="region of interest" description="Disordered" evidence="5">
    <location>
        <begin position="1084"/>
        <end position="1126"/>
    </location>
</feature>
<feature type="compositionally biased region" description="Acidic residues" evidence="5">
    <location>
        <begin position="1854"/>
        <end position="1866"/>
    </location>
</feature>
<feature type="domain" description="Rap-GAP" evidence="6">
    <location>
        <begin position="594"/>
        <end position="811"/>
    </location>
</feature>
<reference evidence="8" key="1">
    <citation type="submission" date="2020-07" db="EMBL/GenBank/DDBJ databases">
        <title>Clarias magur genome sequencing, assembly and annotation.</title>
        <authorList>
            <person name="Kushwaha B."/>
            <person name="Kumar R."/>
            <person name="Das P."/>
            <person name="Joshi C.G."/>
            <person name="Kumar D."/>
            <person name="Nagpure N.S."/>
            <person name="Pandey M."/>
            <person name="Agarwal S."/>
            <person name="Srivastava S."/>
            <person name="Singh M."/>
            <person name="Sahoo L."/>
            <person name="Jayasankar P."/>
            <person name="Meher P.K."/>
            <person name="Koringa P.G."/>
            <person name="Iquebal M.A."/>
            <person name="Das S.P."/>
            <person name="Bit A."/>
            <person name="Patnaik S."/>
            <person name="Patel N."/>
            <person name="Shah T.M."/>
            <person name="Hinsu A."/>
            <person name="Jena J.K."/>
        </authorList>
    </citation>
    <scope>NUCLEOTIDE SEQUENCE</scope>
    <source>
        <strain evidence="8">CIFAMagur01</strain>
        <tissue evidence="8">Testis</tissue>
    </source>
</reference>
<feature type="compositionally biased region" description="Low complexity" evidence="5">
    <location>
        <begin position="1148"/>
        <end position="1162"/>
    </location>
</feature>
<dbReference type="SMART" id="SM00228">
    <property type="entry name" value="PDZ"/>
    <property type="match status" value="1"/>
</dbReference>
<dbReference type="InterPro" id="IPR021818">
    <property type="entry name" value="SIPA1L_C"/>
</dbReference>
<feature type="compositionally biased region" description="Basic residues" evidence="5">
    <location>
        <begin position="141"/>
        <end position="151"/>
    </location>
</feature>
<feature type="compositionally biased region" description="Polar residues" evidence="5">
    <location>
        <begin position="79"/>
        <end position="93"/>
    </location>
</feature>
<dbReference type="OrthoDB" id="2499658at2759"/>
<accession>A0A8J4TMT2</accession>
<dbReference type="SUPFAM" id="SSF50156">
    <property type="entry name" value="PDZ domain-like"/>
    <property type="match status" value="1"/>
</dbReference>
<name>A0A8J4TMT2_CLAMG</name>
<dbReference type="Pfam" id="PF21022">
    <property type="entry name" value="Rap-GAP_dimer"/>
    <property type="match status" value="1"/>
</dbReference>
<dbReference type="InterPro" id="IPR036034">
    <property type="entry name" value="PDZ_sf"/>
</dbReference>
<evidence type="ECO:0000256" key="3">
    <source>
        <dbReference type="ARBA" id="ARBA00023054"/>
    </source>
</evidence>
<feature type="region of interest" description="Disordered" evidence="5">
    <location>
        <begin position="1854"/>
        <end position="1913"/>
    </location>
</feature>
<feature type="compositionally biased region" description="Basic residues" evidence="5">
    <location>
        <begin position="1903"/>
        <end position="1913"/>
    </location>
</feature>
<feature type="compositionally biased region" description="Low complexity" evidence="5">
    <location>
        <begin position="363"/>
        <end position="381"/>
    </location>
</feature>
<evidence type="ECO:0000256" key="4">
    <source>
        <dbReference type="SAM" id="Coils"/>
    </source>
</evidence>
<dbReference type="PANTHER" id="PTHR15711">
    <property type="entry name" value="RAP GTPASE-ACTIVATING PROTEIN"/>
    <property type="match status" value="1"/>
</dbReference>
<dbReference type="Pfam" id="PF14051">
    <property type="entry name" value="DPF1-3_N"/>
    <property type="match status" value="1"/>
</dbReference>
<evidence type="ECO:0000256" key="1">
    <source>
        <dbReference type="ARBA" id="ARBA00022468"/>
    </source>
</evidence>
<dbReference type="FunFam" id="3.40.50.11210:FF:000002">
    <property type="entry name" value="Signal-induced proliferation-associated 1-like protein 1"/>
    <property type="match status" value="1"/>
</dbReference>
<dbReference type="GO" id="GO:0005096">
    <property type="term" value="F:GTPase activator activity"/>
    <property type="evidence" value="ECO:0007669"/>
    <property type="project" value="UniProtKB-KW"/>
</dbReference>
<dbReference type="Gene3D" id="6.10.140.210">
    <property type="match status" value="1"/>
</dbReference>
<feature type="region of interest" description="Disordered" evidence="5">
    <location>
        <begin position="1"/>
        <end position="51"/>
    </location>
</feature>
<dbReference type="PROSITE" id="PS50085">
    <property type="entry name" value="RAPGAP"/>
    <property type="match status" value="1"/>
</dbReference>
<evidence type="ECO:0000259" key="6">
    <source>
        <dbReference type="PROSITE" id="PS50085"/>
    </source>
</evidence>
<evidence type="ECO:0000256" key="2">
    <source>
        <dbReference type="ARBA" id="ARBA00022553"/>
    </source>
</evidence>
<feature type="compositionally biased region" description="Basic residues" evidence="5">
    <location>
        <begin position="1870"/>
        <end position="1884"/>
    </location>
</feature>
<feature type="region of interest" description="Disordered" evidence="5">
    <location>
        <begin position="1435"/>
        <end position="1455"/>
    </location>
</feature>
<dbReference type="Gene3D" id="3.40.50.11210">
    <property type="entry name" value="Rap/Ran-GAP"/>
    <property type="match status" value="1"/>
</dbReference>
<feature type="compositionally biased region" description="Polar residues" evidence="5">
    <location>
        <begin position="1084"/>
        <end position="1101"/>
    </location>
</feature>
<comment type="caution">
    <text evidence="8">The sequence shown here is derived from an EMBL/GenBank/DDBJ whole genome shotgun (WGS) entry which is preliminary data.</text>
</comment>
<dbReference type="GO" id="GO:0051056">
    <property type="term" value="P:regulation of small GTPase mediated signal transduction"/>
    <property type="evidence" value="ECO:0007669"/>
    <property type="project" value="InterPro"/>
</dbReference>
<feature type="domain" description="PDZ" evidence="7">
    <location>
        <begin position="950"/>
        <end position="1026"/>
    </location>
</feature>
<feature type="region of interest" description="Disordered" evidence="5">
    <location>
        <begin position="140"/>
        <end position="176"/>
    </location>
</feature>
<keyword evidence="1" id="KW-0343">GTPase activation</keyword>
<dbReference type="InterPro" id="IPR000331">
    <property type="entry name" value="Rap/Ran_GAP_dom"/>
</dbReference>
<feature type="compositionally biased region" description="Basic and acidic residues" evidence="5">
    <location>
        <begin position="1885"/>
        <end position="1902"/>
    </location>
</feature>
<dbReference type="Proteomes" id="UP000727407">
    <property type="component" value="Unassembled WGS sequence"/>
</dbReference>
<proteinExistence type="predicted"/>
<dbReference type="InterPro" id="IPR025750">
    <property type="entry name" value="DPF1-3_N"/>
</dbReference>
<feature type="coiled-coil region" evidence="4">
    <location>
        <begin position="1662"/>
        <end position="1717"/>
    </location>
</feature>
<dbReference type="InterPro" id="IPR050989">
    <property type="entry name" value="Rap1_Ran_GAP"/>
</dbReference>
<dbReference type="InterPro" id="IPR001478">
    <property type="entry name" value="PDZ"/>
</dbReference>
<evidence type="ECO:0000313" key="9">
    <source>
        <dbReference type="Proteomes" id="UP000727407"/>
    </source>
</evidence>
<gene>
    <name evidence="8" type="ORF">DAT39_016626</name>
</gene>
<feature type="non-terminal residue" evidence="8">
    <location>
        <position position="1"/>
    </location>
</feature>
<feature type="region of interest" description="Disordered" evidence="5">
    <location>
        <begin position="1574"/>
        <end position="1594"/>
    </location>
</feature>
<evidence type="ECO:0000256" key="5">
    <source>
        <dbReference type="SAM" id="MobiDB-lite"/>
    </source>
</evidence>
<dbReference type="EMBL" id="QNUK01000420">
    <property type="protein sequence ID" value="KAF5893668.1"/>
    <property type="molecule type" value="Genomic_DNA"/>
</dbReference>
<organism evidence="8 9">
    <name type="scientific">Clarias magur</name>
    <name type="common">Asian catfish</name>
    <name type="synonym">Macropteronotus magur</name>
    <dbReference type="NCBI Taxonomy" id="1594786"/>
    <lineage>
        <taxon>Eukaryota</taxon>
        <taxon>Metazoa</taxon>
        <taxon>Chordata</taxon>
        <taxon>Craniata</taxon>
        <taxon>Vertebrata</taxon>
        <taxon>Euteleostomi</taxon>
        <taxon>Actinopterygii</taxon>
        <taxon>Neopterygii</taxon>
        <taxon>Teleostei</taxon>
        <taxon>Ostariophysi</taxon>
        <taxon>Siluriformes</taxon>
        <taxon>Clariidae</taxon>
        <taxon>Clarias</taxon>
    </lineage>
</organism>
<feature type="region of interest" description="Disordered" evidence="5">
    <location>
        <begin position="363"/>
        <end position="397"/>
    </location>
</feature>
<protein>
    <submittedName>
        <fullName evidence="8">Signal-induced proliferation-associated 1-like protein 1</fullName>
    </submittedName>
</protein>
<dbReference type="Pfam" id="PF11881">
    <property type="entry name" value="SPAR_C"/>
    <property type="match status" value="1"/>
</dbReference>
<feature type="region of interest" description="Disordered" evidence="5">
    <location>
        <begin position="1352"/>
        <end position="1412"/>
    </location>
</feature>
<dbReference type="PROSITE" id="PS50106">
    <property type="entry name" value="PDZ"/>
    <property type="match status" value="1"/>
</dbReference>
<feature type="compositionally biased region" description="Polar residues" evidence="5">
    <location>
        <begin position="1168"/>
        <end position="1180"/>
    </location>
</feature>
<dbReference type="PANTHER" id="PTHR15711:SF10">
    <property type="entry name" value="SIGNAL-INDUCED PROLIFERATION-ASSOCIATED 1-LIKE PROTEIN 1"/>
    <property type="match status" value="1"/>
</dbReference>
<dbReference type="Pfam" id="PF02145">
    <property type="entry name" value="Rap_GAP"/>
    <property type="match status" value="1"/>
</dbReference>
<feature type="region of interest" description="Disordered" evidence="5">
    <location>
        <begin position="240"/>
        <end position="304"/>
    </location>
</feature>
<keyword evidence="9" id="KW-1185">Reference proteome</keyword>